<dbReference type="Pfam" id="PF08902">
    <property type="entry name" value="DUF1848"/>
    <property type="match status" value="1"/>
</dbReference>
<gene>
    <name evidence="1" type="ORF">OCH7691_00371</name>
</gene>
<dbReference type="InterPro" id="IPR014998">
    <property type="entry name" value="DUF1848"/>
</dbReference>
<evidence type="ECO:0000313" key="2">
    <source>
        <dbReference type="Proteomes" id="UP000193200"/>
    </source>
</evidence>
<reference evidence="1 2" key="1">
    <citation type="submission" date="2017-03" db="EMBL/GenBank/DDBJ databases">
        <authorList>
            <person name="Afonso C.L."/>
            <person name="Miller P.J."/>
            <person name="Scott M.A."/>
            <person name="Spackman E."/>
            <person name="Goraichik I."/>
            <person name="Dimitrov K.M."/>
            <person name="Suarez D.L."/>
            <person name="Swayne D.E."/>
        </authorList>
    </citation>
    <scope>NUCLEOTIDE SEQUENCE [LARGE SCALE GENOMIC DNA]</scope>
    <source>
        <strain evidence="1 2">CECT 7691</strain>
    </source>
</reference>
<dbReference type="AlphaFoldDB" id="A0A1Y5RMB3"/>
<sequence length="300" mass="32851">MTILSASYRTDIPAFYADWFRRRFAAGSVDVLNPYGGRVQHLPLRGDGVTGYVFWTRNAAPFAGALEDVSAAGIPFYLQYSLTGYPRPLESSVPASAAAIEAIRRLSDRFGRRALVWRYDPVLLTSLTPAAVHRQRFAELARALNGIIDEVVLSFAQIYTKTRRNLDRAAARHDFGWQDPPADEKRALLAELGQIARNEGLTPTLCSQPELLTPPFAGAACIDGERLSDLAGRAIAVRRKGNRPGCLCAESRDIGAYDSCPHGCVYCYAVTSKDAVRKRRARHDPASSCLVPPTRPATTG</sequence>
<keyword evidence="2" id="KW-1185">Reference proteome</keyword>
<name>A0A1Y5RMB3_9PROT</name>
<dbReference type="Proteomes" id="UP000193200">
    <property type="component" value="Unassembled WGS sequence"/>
</dbReference>
<accession>A0A1Y5RMB3</accession>
<dbReference type="EMBL" id="FWFR01000001">
    <property type="protein sequence ID" value="SLN18109.1"/>
    <property type="molecule type" value="Genomic_DNA"/>
</dbReference>
<protein>
    <recommendedName>
        <fullName evidence="3">DNA repair photolyase</fullName>
    </recommendedName>
</protein>
<organism evidence="1 2">
    <name type="scientific">Oceanibacterium hippocampi</name>
    <dbReference type="NCBI Taxonomy" id="745714"/>
    <lineage>
        <taxon>Bacteria</taxon>
        <taxon>Pseudomonadati</taxon>
        <taxon>Pseudomonadota</taxon>
        <taxon>Alphaproteobacteria</taxon>
        <taxon>Sneathiellales</taxon>
        <taxon>Sneathiellaceae</taxon>
        <taxon>Oceanibacterium</taxon>
    </lineage>
</organism>
<dbReference type="RefSeq" id="WP_217807739.1">
    <property type="nucleotide sequence ID" value="NZ_FWFR01000001.1"/>
</dbReference>
<dbReference type="InParanoid" id="A0A1Y5RMB3"/>
<evidence type="ECO:0008006" key="3">
    <source>
        <dbReference type="Google" id="ProtNLM"/>
    </source>
</evidence>
<proteinExistence type="predicted"/>
<evidence type="ECO:0000313" key="1">
    <source>
        <dbReference type="EMBL" id="SLN18109.1"/>
    </source>
</evidence>